<evidence type="ECO:0000313" key="2">
    <source>
        <dbReference type="EMBL" id="KAJ1092063.1"/>
    </source>
</evidence>
<keyword evidence="3" id="KW-1185">Reference proteome</keyword>
<feature type="compositionally biased region" description="Basic residues" evidence="1">
    <location>
        <begin position="20"/>
        <end position="35"/>
    </location>
</feature>
<comment type="caution">
    <text evidence="2">The sequence shown here is derived from an EMBL/GenBank/DDBJ whole genome shotgun (WGS) entry which is preliminary data.</text>
</comment>
<feature type="region of interest" description="Disordered" evidence="1">
    <location>
        <begin position="1"/>
        <end position="38"/>
    </location>
</feature>
<feature type="compositionally biased region" description="Basic and acidic residues" evidence="1">
    <location>
        <begin position="169"/>
        <end position="184"/>
    </location>
</feature>
<proteinExistence type="predicted"/>
<reference evidence="2" key="1">
    <citation type="journal article" date="2022" name="bioRxiv">
        <title>Sequencing and chromosome-scale assembly of the giantPleurodeles waltlgenome.</title>
        <authorList>
            <person name="Brown T."/>
            <person name="Elewa A."/>
            <person name="Iarovenko S."/>
            <person name="Subramanian E."/>
            <person name="Araus A.J."/>
            <person name="Petzold A."/>
            <person name="Susuki M."/>
            <person name="Suzuki K.-i.T."/>
            <person name="Hayashi T."/>
            <person name="Toyoda A."/>
            <person name="Oliveira C."/>
            <person name="Osipova E."/>
            <person name="Leigh N.D."/>
            <person name="Simon A."/>
            <person name="Yun M.H."/>
        </authorList>
    </citation>
    <scope>NUCLEOTIDE SEQUENCE</scope>
    <source>
        <strain evidence="2">20211129_DDA</strain>
        <tissue evidence="2">Liver</tissue>
    </source>
</reference>
<protein>
    <submittedName>
        <fullName evidence="2">Uncharacterized protein</fullName>
    </submittedName>
</protein>
<dbReference type="EMBL" id="JANPWB010000015">
    <property type="protein sequence ID" value="KAJ1092063.1"/>
    <property type="molecule type" value="Genomic_DNA"/>
</dbReference>
<accession>A0AAV7LM18</accession>
<evidence type="ECO:0000256" key="1">
    <source>
        <dbReference type="SAM" id="MobiDB-lite"/>
    </source>
</evidence>
<dbReference type="Proteomes" id="UP001066276">
    <property type="component" value="Chromosome 11"/>
</dbReference>
<evidence type="ECO:0000313" key="3">
    <source>
        <dbReference type="Proteomes" id="UP001066276"/>
    </source>
</evidence>
<dbReference type="AlphaFoldDB" id="A0AAV7LM18"/>
<organism evidence="2 3">
    <name type="scientific">Pleurodeles waltl</name>
    <name type="common">Iberian ribbed newt</name>
    <dbReference type="NCBI Taxonomy" id="8319"/>
    <lineage>
        <taxon>Eukaryota</taxon>
        <taxon>Metazoa</taxon>
        <taxon>Chordata</taxon>
        <taxon>Craniata</taxon>
        <taxon>Vertebrata</taxon>
        <taxon>Euteleostomi</taxon>
        <taxon>Amphibia</taxon>
        <taxon>Batrachia</taxon>
        <taxon>Caudata</taxon>
        <taxon>Salamandroidea</taxon>
        <taxon>Salamandridae</taxon>
        <taxon>Pleurodelinae</taxon>
        <taxon>Pleurodeles</taxon>
    </lineage>
</organism>
<feature type="region of interest" description="Disordered" evidence="1">
    <location>
        <begin position="169"/>
        <end position="192"/>
    </location>
</feature>
<sequence>MLTDKEDNEGLMEVSDKRQEPRKHQHNASRSRKKGEKNIRELEAATGIPAPSKRNKATNTEQISVIVQECLKSFVPLLFANKGGVDVIGGNGAAAEEALRLARLIQRHLGGPKTGGAWLVTEPVSAEPQAKLLRRADSLEWRTEDLGWVHAGLRPVVLGRVVVRARHEARGVQRRDRPQERTRGEIPQSIGAPLGAKTRLGVRCARGLPGRQKSWTGSVRICGLGHSAGPRCRRAVAGPSRRSWQGEGSPKHWCPIGGTEKHCDCGGRVVGCAGLPWLALSR</sequence>
<name>A0AAV7LM18_PLEWA</name>
<feature type="compositionally biased region" description="Acidic residues" evidence="1">
    <location>
        <begin position="1"/>
        <end position="10"/>
    </location>
</feature>
<gene>
    <name evidence="2" type="ORF">NDU88_005177</name>
</gene>